<feature type="transmembrane region" description="Helical" evidence="2">
    <location>
        <begin position="42"/>
        <end position="63"/>
    </location>
</feature>
<keyword evidence="2" id="KW-1133">Transmembrane helix</keyword>
<reference evidence="3" key="1">
    <citation type="submission" date="2023-06" db="EMBL/GenBank/DDBJ databases">
        <authorList>
            <consortium name="Lawrence Berkeley National Laboratory"/>
            <person name="Ahrendt S."/>
            <person name="Sahu N."/>
            <person name="Indic B."/>
            <person name="Wong-Bajracharya J."/>
            <person name="Merenyi Z."/>
            <person name="Ke H.-M."/>
            <person name="Monk M."/>
            <person name="Kocsube S."/>
            <person name="Drula E."/>
            <person name="Lipzen A."/>
            <person name="Balint B."/>
            <person name="Henrissat B."/>
            <person name="Andreopoulos B."/>
            <person name="Martin F.M."/>
            <person name="Harder C.B."/>
            <person name="Rigling D."/>
            <person name="Ford K.L."/>
            <person name="Foster G.D."/>
            <person name="Pangilinan J."/>
            <person name="Papanicolaou A."/>
            <person name="Barry K."/>
            <person name="LaButti K."/>
            <person name="Viragh M."/>
            <person name="Koriabine M."/>
            <person name="Yan M."/>
            <person name="Riley R."/>
            <person name="Champramary S."/>
            <person name="Plett K.L."/>
            <person name="Tsai I.J."/>
            <person name="Slot J."/>
            <person name="Sipos G."/>
            <person name="Plett J."/>
            <person name="Nagy L.G."/>
            <person name="Grigoriev I.V."/>
        </authorList>
    </citation>
    <scope>NUCLEOTIDE SEQUENCE</scope>
    <source>
        <strain evidence="3">HWK02</strain>
    </source>
</reference>
<keyword evidence="2" id="KW-0472">Membrane</keyword>
<comment type="caution">
    <text evidence="3">The sequence shown here is derived from an EMBL/GenBank/DDBJ whole genome shotgun (WGS) entry which is preliminary data.</text>
</comment>
<organism evidence="3 4">
    <name type="scientific">Armillaria luteobubalina</name>
    <dbReference type="NCBI Taxonomy" id="153913"/>
    <lineage>
        <taxon>Eukaryota</taxon>
        <taxon>Fungi</taxon>
        <taxon>Dikarya</taxon>
        <taxon>Basidiomycota</taxon>
        <taxon>Agaricomycotina</taxon>
        <taxon>Agaricomycetes</taxon>
        <taxon>Agaricomycetidae</taxon>
        <taxon>Agaricales</taxon>
        <taxon>Marasmiineae</taxon>
        <taxon>Physalacriaceae</taxon>
        <taxon>Armillaria</taxon>
    </lineage>
</organism>
<sequence>MSLLDDAAKADTHSSTPHPCHWQAHGSCTPPQSTPGPDRGPVIAVIIFSLLISFVAVLLYCLLKPISDLVSGAGHGFGAAMVTMGSGMVLFLNSMWGSFASHASSTVSYIQCEYLHTCPSTLSAQFHDECFEGLYNRTVSMAAFLKLEAQDTIHIKLYLTNISNGLVFDVVTAQIDVFGQLSRDAGYDRKLSSEIRPELTKRFEHERDGFEKFMSLLYVVNKARYDALKTFEEQLASLEKPIKHMWYFPSSSSYEMVQAQMEGFCKEVDIVVFHLHMEVIKASQLLQTVNIDLNDITRYLSDASNSLSSQKSIITPYLLALGLSGTLDHNIAKLGDFALQVELASNDLFALYNLLKKMGRSSEKLKKFMDTTLPTIMEEDTNLLAVLNKFKDFQRLLV</sequence>
<accession>A0AA39Q131</accession>
<feature type="transmembrane region" description="Helical" evidence="2">
    <location>
        <begin position="75"/>
        <end position="96"/>
    </location>
</feature>
<keyword evidence="2" id="KW-0812">Transmembrane</keyword>
<name>A0AA39Q131_9AGAR</name>
<proteinExistence type="predicted"/>
<dbReference type="AlphaFoldDB" id="A0AA39Q131"/>
<dbReference type="EMBL" id="JAUEPU010000021">
    <property type="protein sequence ID" value="KAK0494297.1"/>
    <property type="molecule type" value="Genomic_DNA"/>
</dbReference>
<dbReference type="Proteomes" id="UP001175228">
    <property type="component" value="Unassembled WGS sequence"/>
</dbReference>
<gene>
    <name evidence="3" type="ORF">EDD18DRAFT_1107328</name>
</gene>
<feature type="region of interest" description="Disordered" evidence="1">
    <location>
        <begin position="11"/>
        <end position="35"/>
    </location>
</feature>
<evidence type="ECO:0000256" key="2">
    <source>
        <dbReference type="SAM" id="Phobius"/>
    </source>
</evidence>
<protein>
    <submittedName>
        <fullName evidence="3">Uncharacterized protein</fullName>
    </submittedName>
</protein>
<evidence type="ECO:0000313" key="3">
    <source>
        <dbReference type="EMBL" id="KAK0494297.1"/>
    </source>
</evidence>
<evidence type="ECO:0000313" key="4">
    <source>
        <dbReference type="Proteomes" id="UP001175228"/>
    </source>
</evidence>
<evidence type="ECO:0000256" key="1">
    <source>
        <dbReference type="SAM" id="MobiDB-lite"/>
    </source>
</evidence>
<keyword evidence="4" id="KW-1185">Reference proteome</keyword>